<name>A0A4Z2ILH1_9TELE</name>
<dbReference type="AlphaFoldDB" id="A0A4Z2ILH1"/>
<proteinExistence type="predicted"/>
<evidence type="ECO:0000313" key="1">
    <source>
        <dbReference type="EMBL" id="TNN78304.1"/>
    </source>
</evidence>
<sequence length="106" mass="11475">MSGSLWSRISLRVTSQACLKRPSVPMGPMAWTMFWVSRKGTTSGTSNAQCPGKASCCVLAPPVEGSVGMSTDCSGMRIWLKVGSSTRRFSCLKWTLMLRVVLLPST</sequence>
<keyword evidence="2" id="KW-1185">Reference proteome</keyword>
<accession>A0A4Z2ILH1</accession>
<gene>
    <name evidence="1" type="ORF">EYF80_011544</name>
</gene>
<comment type="caution">
    <text evidence="1">The sequence shown here is derived from an EMBL/GenBank/DDBJ whole genome shotgun (WGS) entry which is preliminary data.</text>
</comment>
<protein>
    <submittedName>
        <fullName evidence="1">Uncharacterized protein</fullName>
    </submittedName>
</protein>
<dbReference type="Proteomes" id="UP000314294">
    <property type="component" value="Unassembled WGS sequence"/>
</dbReference>
<organism evidence="1 2">
    <name type="scientific">Liparis tanakae</name>
    <name type="common">Tanaka's snailfish</name>
    <dbReference type="NCBI Taxonomy" id="230148"/>
    <lineage>
        <taxon>Eukaryota</taxon>
        <taxon>Metazoa</taxon>
        <taxon>Chordata</taxon>
        <taxon>Craniata</taxon>
        <taxon>Vertebrata</taxon>
        <taxon>Euteleostomi</taxon>
        <taxon>Actinopterygii</taxon>
        <taxon>Neopterygii</taxon>
        <taxon>Teleostei</taxon>
        <taxon>Neoteleostei</taxon>
        <taxon>Acanthomorphata</taxon>
        <taxon>Eupercaria</taxon>
        <taxon>Perciformes</taxon>
        <taxon>Cottioidei</taxon>
        <taxon>Cottales</taxon>
        <taxon>Liparidae</taxon>
        <taxon>Liparis</taxon>
    </lineage>
</organism>
<evidence type="ECO:0000313" key="2">
    <source>
        <dbReference type="Proteomes" id="UP000314294"/>
    </source>
</evidence>
<reference evidence="1 2" key="1">
    <citation type="submission" date="2019-03" db="EMBL/GenBank/DDBJ databases">
        <title>First draft genome of Liparis tanakae, snailfish: a comprehensive survey of snailfish specific genes.</title>
        <authorList>
            <person name="Kim W."/>
            <person name="Song I."/>
            <person name="Jeong J.-H."/>
            <person name="Kim D."/>
            <person name="Kim S."/>
            <person name="Ryu S."/>
            <person name="Song J.Y."/>
            <person name="Lee S.K."/>
        </authorList>
    </citation>
    <scope>NUCLEOTIDE SEQUENCE [LARGE SCALE GENOMIC DNA]</scope>
    <source>
        <tissue evidence="1">Muscle</tissue>
    </source>
</reference>
<dbReference type="EMBL" id="SRLO01000075">
    <property type="protein sequence ID" value="TNN78304.1"/>
    <property type="molecule type" value="Genomic_DNA"/>
</dbReference>